<comment type="caution">
    <text evidence="4">The sequence shown here is derived from an EMBL/GenBank/DDBJ whole genome shotgun (WGS) entry which is preliminary data.</text>
</comment>
<evidence type="ECO:0000313" key="4">
    <source>
        <dbReference type="EMBL" id="MFD0766156.1"/>
    </source>
</evidence>
<dbReference type="NCBIfam" id="TIGR03696">
    <property type="entry name" value="Rhs_assc_core"/>
    <property type="match status" value="1"/>
</dbReference>
<gene>
    <name evidence="4" type="ORF">ACFQZI_14930</name>
</gene>
<keyword evidence="1" id="KW-0677">Repeat</keyword>
<name>A0ABW2ZJA7_9SPHI</name>
<protein>
    <submittedName>
        <fullName evidence="4">DUF6443 domain-containing protein</fullName>
    </submittedName>
</protein>
<dbReference type="PANTHER" id="PTHR13833">
    <property type="match status" value="1"/>
</dbReference>
<keyword evidence="5" id="KW-1185">Reference proteome</keyword>
<organism evidence="4 5">
    <name type="scientific">Mucilaginibacter lutimaris</name>
    <dbReference type="NCBI Taxonomy" id="931629"/>
    <lineage>
        <taxon>Bacteria</taxon>
        <taxon>Pseudomonadati</taxon>
        <taxon>Bacteroidota</taxon>
        <taxon>Sphingobacteriia</taxon>
        <taxon>Sphingobacteriales</taxon>
        <taxon>Sphingobacteriaceae</taxon>
        <taxon>Mucilaginibacter</taxon>
    </lineage>
</organism>
<reference evidence="5" key="1">
    <citation type="journal article" date="2019" name="Int. J. Syst. Evol. Microbiol.">
        <title>The Global Catalogue of Microorganisms (GCM) 10K type strain sequencing project: providing services to taxonomists for standard genome sequencing and annotation.</title>
        <authorList>
            <consortium name="The Broad Institute Genomics Platform"/>
            <consortium name="The Broad Institute Genome Sequencing Center for Infectious Disease"/>
            <person name="Wu L."/>
            <person name="Ma J."/>
        </authorList>
    </citation>
    <scope>NUCLEOTIDE SEQUENCE [LARGE SCALE GENOMIC DNA]</scope>
    <source>
        <strain evidence="5">CCUG 60742</strain>
    </source>
</reference>
<accession>A0ABW2ZJA7</accession>
<dbReference type="Gene3D" id="2.180.10.10">
    <property type="entry name" value="RHS repeat-associated core"/>
    <property type="match status" value="1"/>
</dbReference>
<dbReference type="Gene3D" id="3.40.390.10">
    <property type="entry name" value="Collagenase (Catalytic Domain)"/>
    <property type="match status" value="1"/>
</dbReference>
<evidence type="ECO:0000256" key="1">
    <source>
        <dbReference type="ARBA" id="ARBA00022737"/>
    </source>
</evidence>
<dbReference type="InterPro" id="IPR022385">
    <property type="entry name" value="Rhs_assc_core"/>
</dbReference>
<dbReference type="Pfam" id="PF20041">
    <property type="entry name" value="DUF6443"/>
    <property type="match status" value="1"/>
</dbReference>
<dbReference type="Gene3D" id="2.120.10.30">
    <property type="entry name" value="TolB, C-terminal domain"/>
    <property type="match status" value="3"/>
</dbReference>
<dbReference type="SUPFAM" id="SSF101898">
    <property type="entry name" value="NHL repeat"/>
    <property type="match status" value="1"/>
</dbReference>
<dbReference type="CDD" id="cd14953">
    <property type="entry name" value="NHL_like_1"/>
    <property type="match status" value="1"/>
</dbReference>
<dbReference type="Pfam" id="PF05345">
    <property type="entry name" value="He_PIG"/>
    <property type="match status" value="1"/>
</dbReference>
<dbReference type="InterPro" id="IPR024079">
    <property type="entry name" value="MetalloPept_cat_dom_sf"/>
</dbReference>
<evidence type="ECO:0000256" key="2">
    <source>
        <dbReference type="PROSITE-ProRule" id="PRU00504"/>
    </source>
</evidence>
<dbReference type="InterPro" id="IPR045619">
    <property type="entry name" value="DUF6443"/>
</dbReference>
<dbReference type="EMBL" id="JBHTIA010000011">
    <property type="protein sequence ID" value="MFD0766156.1"/>
    <property type="molecule type" value="Genomic_DNA"/>
</dbReference>
<dbReference type="RefSeq" id="WP_377143817.1">
    <property type="nucleotide sequence ID" value="NZ_JBHTIA010000011.1"/>
</dbReference>
<sequence>MINLNDFKYKWPYPRMAPAFLKMIVMALFPVLFSDTNIYGQSITISYPGPQNYEIGSPIIALNPSVSGGPPSSAGQTTTTFAGTGSWGYANGPGISAAFALPLAVAIDNSGNLYVADADNHMIRKISAAGVVSTLAGNGGAGSANGTGTAASFNHPAGVAVDGSGNVYVADQLNHLIRKITPAGVVSTLAGSGTAGSSNGSGAAASFNNPTGLCLDNSGNILVADYANHKIRMITPAGVVSTLAGTGVAGSANGTALSATFKNPMSVTVDAAGNLYIADRLNHLIRKMSVSGTVSTFAGSGVAGSANGSGTSASFNLPTCVRADNSGTLFVTDASNNMIRKISSGGTVTTLAGTTTSGMVNGTGSVVRFSNPYGLCVDNNGNIYVAAAYNYMIRRIFTRAFSISPALPAGLSLNDATGAITGTPTAITASANYLVTAYNATNTATATVNIAVVSPTFSGSPDRNYIMTSTPQVSGIQSEQSLKSVVADASQVTVVIDYTDGLGRPLQTVQVKASPSGKDIIQPLAFDALGREKKKYLLYTAQTGTAGAYRSSALTDQQNFYHPAGTPNSVTQLAGGIAHIPAPFSEINTEPSVQGRVQEEGAPGDAWQLTGTVNPSGVASGHTVRKEYLTNNLTALSNPASSYYASMYRVSAINTTTQQRTLALGNGTEVSYPAGQLLVTVSKDENWTSGKPGTSEEYRDKEGRVVLRRSFNDVSGTVQILSTYYVYDNLGNLAYILPPASNADAALPSATTLNNYCYQYRYDERNRLTQKKMPGKDWEYMVYNKLDQIVLTQDGVQRTANQWTVAKYDGAGRVIMTGLWNAGSVIALSVLQSSIYASAQSDVRNFSEANTGYTISSYPSLSKILTINYYDEYTNLPGLPGAYLPAAGTYSTSTKGLVTATRTAVLNTLGNPSPDMLWTVSYYDEKGQSIKTFKQHYLGGTISPFNYDEISSSFDFTGRVTGSVRNHYVKNGTVSQLAVTTSLQYKFDPAGRKIKTYEKIGSNPEILLSQTDYNEIGQVTSKHLHGATGAAPFLQDIDYRYNERGWLSGINDPSVAATTARIFAEKVNYNVTEFGAAPQFNGNISEQAYRVYNSPAAGVQTVTYAYDKANRITAGNSSAGFSETGISYDLMGNIKSLNRTAPNAAVLAYTYTGNQLITVTNNLSPYRSYGYDLNGNATSDGQGNIITYNLLNLPQSIPGKSLVYTYDAGGNKLRRLSNGIATDYINGIQYKSDGTIDFIQTEEGRAIRSGTAYNYEYTLTDHLGNNRATFDQTSGKVGEDDYYPFGLNVHRVANSTNKYLYNKKELQEELNQYDYGARFYDPVIARFTTMDPHTDEHPDYTPFNYAYNNPGLVVDPDGKDGVVSGSGTKDDPFVIKANYYYYGLSKNASKGLNDAVDAYNNNGEASEIKFNGSTVYVKYNLSATEVKDADEANTKADADAVQVGEKSYRFGNVVTAGDAGEGHLGNANGREIHLDENRVNDFQTKYPGRPLSEIFAANAIHEIGHNLGGNHGDPGNIMVPVNASEQQKPNCIGEGCGLGTYNYNIPRVNKDGTRAIIGRVDMPRSSVGSKYVSDKEVKKIDQDGTVGRLKHQ</sequence>
<dbReference type="Proteomes" id="UP001597073">
    <property type="component" value="Unassembled WGS sequence"/>
</dbReference>
<dbReference type="InterPro" id="IPR011042">
    <property type="entry name" value="6-blade_b-propeller_TolB-like"/>
</dbReference>
<feature type="domain" description="DUF6443" evidence="3">
    <location>
        <begin position="483"/>
        <end position="611"/>
    </location>
</feature>
<evidence type="ECO:0000259" key="3">
    <source>
        <dbReference type="Pfam" id="PF20041"/>
    </source>
</evidence>
<proteinExistence type="predicted"/>
<dbReference type="PANTHER" id="PTHR13833:SF71">
    <property type="entry name" value="NHL DOMAIN-CONTAINING PROTEIN"/>
    <property type="match status" value="1"/>
</dbReference>
<dbReference type="PROSITE" id="PS51125">
    <property type="entry name" value="NHL"/>
    <property type="match status" value="1"/>
</dbReference>
<dbReference type="SUPFAM" id="SSF63829">
    <property type="entry name" value="Calcium-dependent phosphotriesterase"/>
    <property type="match status" value="1"/>
</dbReference>
<dbReference type="Pfam" id="PF01436">
    <property type="entry name" value="NHL"/>
    <property type="match status" value="2"/>
</dbReference>
<feature type="repeat" description="NHL" evidence="2">
    <location>
        <begin position="207"/>
        <end position="237"/>
    </location>
</feature>
<evidence type="ECO:0000313" key="5">
    <source>
        <dbReference type="Proteomes" id="UP001597073"/>
    </source>
</evidence>
<dbReference type="SUPFAM" id="SSF55486">
    <property type="entry name" value="Metalloproteases ('zincins'), catalytic domain"/>
    <property type="match status" value="1"/>
</dbReference>
<dbReference type="InterPro" id="IPR001258">
    <property type="entry name" value="NHL_repeat"/>
</dbReference>